<dbReference type="Proteomes" id="UP001597073">
    <property type="component" value="Unassembled WGS sequence"/>
</dbReference>
<protein>
    <submittedName>
        <fullName evidence="2">DUF262 domain-containing protein</fullName>
    </submittedName>
</protein>
<name>A0ABW2ZE65_9SPHI</name>
<dbReference type="RefSeq" id="WP_377139936.1">
    <property type="nucleotide sequence ID" value="NZ_JBHTIA010000003.1"/>
</dbReference>
<comment type="caution">
    <text evidence="2">The sequence shown here is derived from an EMBL/GenBank/DDBJ whole genome shotgun (WGS) entry which is preliminary data.</text>
</comment>
<accession>A0ABW2ZE65</accession>
<organism evidence="2 3">
    <name type="scientific">Mucilaginibacter lutimaris</name>
    <dbReference type="NCBI Taxonomy" id="931629"/>
    <lineage>
        <taxon>Bacteria</taxon>
        <taxon>Pseudomonadati</taxon>
        <taxon>Bacteroidota</taxon>
        <taxon>Sphingobacteriia</taxon>
        <taxon>Sphingobacteriales</taxon>
        <taxon>Sphingobacteriaceae</taxon>
        <taxon>Mucilaginibacter</taxon>
    </lineage>
</organism>
<dbReference type="EMBL" id="JBHTIA010000003">
    <property type="protein sequence ID" value="MFD0764469.1"/>
    <property type="molecule type" value="Genomic_DNA"/>
</dbReference>
<evidence type="ECO:0000313" key="3">
    <source>
        <dbReference type="Proteomes" id="UP001597073"/>
    </source>
</evidence>
<feature type="domain" description="GmrSD restriction endonucleases N-terminal" evidence="1">
    <location>
        <begin position="10"/>
        <end position="227"/>
    </location>
</feature>
<dbReference type="InterPro" id="IPR004919">
    <property type="entry name" value="GmrSD_N"/>
</dbReference>
<reference evidence="3" key="1">
    <citation type="journal article" date="2019" name="Int. J. Syst. Evol. Microbiol.">
        <title>The Global Catalogue of Microorganisms (GCM) 10K type strain sequencing project: providing services to taxonomists for standard genome sequencing and annotation.</title>
        <authorList>
            <consortium name="The Broad Institute Genomics Platform"/>
            <consortium name="The Broad Institute Genome Sequencing Center for Infectious Disease"/>
            <person name="Wu L."/>
            <person name="Ma J."/>
        </authorList>
    </citation>
    <scope>NUCLEOTIDE SEQUENCE [LARGE SCALE GENOMIC DNA]</scope>
    <source>
        <strain evidence="3">CCUG 60742</strain>
    </source>
</reference>
<gene>
    <name evidence="2" type="ORF">ACFQZI_06370</name>
</gene>
<proteinExistence type="predicted"/>
<dbReference type="Pfam" id="PF03235">
    <property type="entry name" value="GmrSD_N"/>
    <property type="match status" value="1"/>
</dbReference>
<keyword evidence="3" id="KW-1185">Reference proteome</keyword>
<evidence type="ECO:0000313" key="2">
    <source>
        <dbReference type="EMBL" id="MFD0764469.1"/>
    </source>
</evidence>
<evidence type="ECO:0000259" key="1">
    <source>
        <dbReference type="Pfam" id="PF03235"/>
    </source>
</evidence>
<sequence length="762" mass="88666">MKFSFYSLADQYQISVPLIQRDFAQGRQTADEVRSGFLSKLKKVLTAPAEDHKNNRIHLDFVYGYVDGGTTFVPLDGQQRLTTLFLLHWYIACKEDMIQNPETQRRLNAFTYQTRESSRKFCKKLVAYAPAIEEETLLSAKIRDTSWFHLSWNNDPTVDAMLNMLDSIHKHFFTTAQIWPKLSTEQRINFDFIDIKSEDFKLTDELYIKMNSRGKPLTKFENFKAQFTDLLNNKEFEEEKLILDGAKVSLKDYFAFRIDGEWTNLFWDYRKKIGTDVAMVNFLTSISELLYYIDNDKENSYTFDLTTLALIYGKKSNVLFLIDAFDVLCKFRPVPDYFNELLYCQNPLQTDKMRLFGEKSTDLFYSSISGETFNIKSRILFYAVLSFGKRCGTEAPERFRHFLRIVRNMTNRSRQPANNRTEYAPNLRLGSFGDYSKFINAFADQIAAQPGINVHQIFLAGNWTGFPKENFEDEKTKTRLIIESTSKKEQIFLLEDSEQIQGITDNFDLSAPDIKPLVSAFYEIWNPEVKNSLVVRALLAVSGDYAIKTHKNGIYYFGDKNAWNKLFTNYDDDRDLFGPALNQFLKAYTAIPDGTPEAKLKAIKNSHISKTRDWIYYFIKYPAMVANYNDYYNLFLWDDRDTFNLKRLGSASSNPLSAFHMNPYVLTVYKKLKDFEVHFALRMGRYTDYIACLEIIGIGNLYCEAEGWELTQVQPGTIPETLYNHYKLTSSEHGLTFTDTDEFDRIEIAVNFCRDLVSLKDN</sequence>